<proteinExistence type="inferred from homology"/>
<protein>
    <recommendedName>
        <fullName evidence="9">Membrane fusion protein (MFP) family protein</fullName>
    </recommendedName>
</protein>
<evidence type="ECO:0000256" key="9">
    <source>
        <dbReference type="RuleBase" id="RU365093"/>
    </source>
</evidence>
<dbReference type="PANTHER" id="PTHR30386">
    <property type="entry name" value="MEMBRANE FUSION SUBUNIT OF EMRAB-TOLC MULTIDRUG EFFLUX PUMP"/>
    <property type="match status" value="1"/>
</dbReference>
<evidence type="ECO:0000256" key="10">
    <source>
        <dbReference type="SAM" id="Coils"/>
    </source>
</evidence>
<dbReference type="Proteomes" id="UP001293718">
    <property type="component" value="Unassembled WGS sequence"/>
</dbReference>
<keyword evidence="4 9" id="KW-1003">Cell membrane</keyword>
<dbReference type="InterPro" id="IPR010129">
    <property type="entry name" value="T1SS_HlyD"/>
</dbReference>
<evidence type="ECO:0000256" key="6">
    <source>
        <dbReference type="ARBA" id="ARBA00022692"/>
    </source>
</evidence>
<gene>
    <name evidence="13" type="ORF">SM757_06710</name>
</gene>
<evidence type="ECO:0000256" key="3">
    <source>
        <dbReference type="ARBA" id="ARBA00022448"/>
    </source>
</evidence>
<comment type="caution">
    <text evidence="13">The sequence shown here is derived from an EMBL/GenBank/DDBJ whole genome shotgun (WGS) entry which is preliminary data.</text>
</comment>
<evidence type="ECO:0000256" key="5">
    <source>
        <dbReference type="ARBA" id="ARBA00022519"/>
    </source>
</evidence>
<dbReference type="NCBIfam" id="TIGR01843">
    <property type="entry name" value="type_I_hlyD"/>
    <property type="match status" value="1"/>
</dbReference>
<dbReference type="InterPro" id="IPR058982">
    <property type="entry name" value="Beta-barrel_AprE"/>
</dbReference>
<keyword evidence="5 9" id="KW-0997">Cell inner membrane</keyword>
<dbReference type="Gene3D" id="2.40.50.100">
    <property type="match status" value="1"/>
</dbReference>
<keyword evidence="14" id="KW-1185">Reference proteome</keyword>
<feature type="domain" description="AprE-like beta-barrel" evidence="12">
    <location>
        <begin position="281"/>
        <end position="376"/>
    </location>
</feature>
<dbReference type="Pfam" id="PF25994">
    <property type="entry name" value="HH_AprE"/>
    <property type="match status" value="1"/>
</dbReference>
<evidence type="ECO:0000256" key="1">
    <source>
        <dbReference type="ARBA" id="ARBA00004377"/>
    </source>
</evidence>
<evidence type="ECO:0000313" key="14">
    <source>
        <dbReference type="Proteomes" id="UP001293718"/>
    </source>
</evidence>
<dbReference type="Gene3D" id="2.40.30.170">
    <property type="match status" value="1"/>
</dbReference>
<evidence type="ECO:0000259" key="12">
    <source>
        <dbReference type="Pfam" id="PF26002"/>
    </source>
</evidence>
<dbReference type="RefSeq" id="WP_084267729.1">
    <property type="nucleotide sequence ID" value="NZ_JAXOJX010000007.1"/>
</dbReference>
<keyword evidence="8 9" id="KW-0472">Membrane</keyword>
<dbReference type="PANTHER" id="PTHR30386:SF26">
    <property type="entry name" value="TRANSPORT PROTEIN COMB"/>
    <property type="match status" value="1"/>
</dbReference>
<reference evidence="13 14" key="1">
    <citation type="submission" date="2023-11" db="EMBL/GenBank/DDBJ databases">
        <title>Draft genome of Azohydromonas lata strain H1 (DSM1123), a polyhydroxyalkanoate producer.</title>
        <authorList>
            <person name="Traversa D."/>
            <person name="D'Addabbo P."/>
            <person name="Pazzani C."/>
            <person name="Manzari C."/>
            <person name="Chiara M."/>
            <person name="Scrascia M."/>
        </authorList>
    </citation>
    <scope>NUCLEOTIDE SEQUENCE [LARGE SCALE GENOMIC DNA]</scope>
    <source>
        <strain evidence="13 14">H1</strain>
    </source>
</reference>
<evidence type="ECO:0000256" key="8">
    <source>
        <dbReference type="ARBA" id="ARBA00023136"/>
    </source>
</evidence>
<dbReference type="PRINTS" id="PR01490">
    <property type="entry name" value="RTXTOXIND"/>
</dbReference>
<keyword evidence="3 9" id="KW-0813">Transport</keyword>
<feature type="transmembrane region" description="Helical" evidence="9">
    <location>
        <begin position="20"/>
        <end position="42"/>
    </location>
</feature>
<feature type="coiled-coil region" evidence="10">
    <location>
        <begin position="190"/>
        <end position="239"/>
    </location>
</feature>
<comment type="subcellular location">
    <subcellularLocation>
        <location evidence="1 9">Cell inner membrane</location>
        <topology evidence="1 9">Single-pass membrane protein</topology>
    </subcellularLocation>
</comment>
<evidence type="ECO:0000259" key="11">
    <source>
        <dbReference type="Pfam" id="PF25994"/>
    </source>
</evidence>
<evidence type="ECO:0000256" key="7">
    <source>
        <dbReference type="ARBA" id="ARBA00022989"/>
    </source>
</evidence>
<keyword evidence="7 9" id="KW-1133">Transmembrane helix</keyword>
<name>A0ABU5ICE4_9BURK</name>
<dbReference type="EMBL" id="JAXOJX010000007">
    <property type="protein sequence ID" value="MDZ5456261.1"/>
    <property type="molecule type" value="Genomic_DNA"/>
</dbReference>
<dbReference type="InterPro" id="IPR058781">
    <property type="entry name" value="HH_AprE-like"/>
</dbReference>
<organism evidence="13 14">
    <name type="scientific">Azohydromonas lata</name>
    <dbReference type="NCBI Taxonomy" id="45677"/>
    <lineage>
        <taxon>Bacteria</taxon>
        <taxon>Pseudomonadati</taxon>
        <taxon>Pseudomonadota</taxon>
        <taxon>Betaproteobacteria</taxon>
        <taxon>Burkholderiales</taxon>
        <taxon>Sphaerotilaceae</taxon>
        <taxon>Azohydromonas</taxon>
    </lineage>
</organism>
<keyword evidence="10" id="KW-0175">Coiled coil</keyword>
<feature type="domain" description="AprE-like long alpha-helical hairpin" evidence="11">
    <location>
        <begin position="98"/>
        <end position="177"/>
    </location>
</feature>
<comment type="similarity">
    <text evidence="2 9">Belongs to the membrane fusion protein (MFP) (TC 8.A.1) family.</text>
</comment>
<evidence type="ECO:0000256" key="4">
    <source>
        <dbReference type="ARBA" id="ARBA00022475"/>
    </source>
</evidence>
<evidence type="ECO:0000313" key="13">
    <source>
        <dbReference type="EMBL" id="MDZ5456261.1"/>
    </source>
</evidence>
<dbReference type="InterPro" id="IPR050739">
    <property type="entry name" value="MFP"/>
</dbReference>
<evidence type="ECO:0000256" key="2">
    <source>
        <dbReference type="ARBA" id="ARBA00009477"/>
    </source>
</evidence>
<keyword evidence="6 9" id="KW-0812">Transmembrane</keyword>
<dbReference type="Pfam" id="PF26002">
    <property type="entry name" value="Beta-barrel_AprE"/>
    <property type="match status" value="1"/>
</dbReference>
<accession>A0ABU5ICE4</accession>
<sequence length="399" mass="43769">MKDNTIPAPMGLPARRGGPLGGSVLIWLVAATLGGLVAWASVSQVDQVVRAQATVIASRRVQVIQSVDGGVLIQLGVAEGDRVRKGQVLARFDETRTRSELDATQAKRASLLATTARLRAELDNAATVNYPAEVRRYPEIMRDQNSLLAGRRANLHTDLATLGGIVRTAREELQITEKLLADGDSNRVELLRATRQLAEAQARMDSRRNQFVQDVNAELTKTRDELEQIQEQNTQRKRQLDNIVVVAPMDGIVKNVRFTTLGAVLKPGDELLSIVPLDDRMIVEAKVAPRDIALVHPGLESMIKFDAYDYTVYGAVPGQVSYVSADSMREEGQRPDAPGSTYYRVHVVTASPAATHTGRSLDVIPGMTTTIDIRTGRRTVLEFLLKPVIKTFSEAFGER</sequence>
<dbReference type="SUPFAM" id="SSF111369">
    <property type="entry name" value="HlyD-like secretion proteins"/>
    <property type="match status" value="1"/>
</dbReference>